<dbReference type="Proteomes" id="UP001222325">
    <property type="component" value="Unassembled WGS sequence"/>
</dbReference>
<protein>
    <submittedName>
        <fullName evidence="2">Uncharacterized protein</fullName>
    </submittedName>
</protein>
<accession>A0AAD6XKY2</accession>
<organism evidence="2 3">
    <name type="scientific">Mycena belliarum</name>
    <dbReference type="NCBI Taxonomy" id="1033014"/>
    <lineage>
        <taxon>Eukaryota</taxon>
        <taxon>Fungi</taxon>
        <taxon>Dikarya</taxon>
        <taxon>Basidiomycota</taxon>
        <taxon>Agaricomycotina</taxon>
        <taxon>Agaricomycetes</taxon>
        <taxon>Agaricomycetidae</taxon>
        <taxon>Agaricales</taxon>
        <taxon>Marasmiineae</taxon>
        <taxon>Mycenaceae</taxon>
        <taxon>Mycena</taxon>
    </lineage>
</organism>
<dbReference type="EMBL" id="JARJCN010000033">
    <property type="protein sequence ID" value="KAJ7085759.1"/>
    <property type="molecule type" value="Genomic_DNA"/>
</dbReference>
<comment type="caution">
    <text evidence="2">The sequence shown here is derived from an EMBL/GenBank/DDBJ whole genome shotgun (WGS) entry which is preliminary data.</text>
</comment>
<reference evidence="2" key="1">
    <citation type="submission" date="2023-03" db="EMBL/GenBank/DDBJ databases">
        <title>Massive genome expansion in bonnet fungi (Mycena s.s.) driven by repeated elements and novel gene families across ecological guilds.</title>
        <authorList>
            <consortium name="Lawrence Berkeley National Laboratory"/>
            <person name="Harder C.B."/>
            <person name="Miyauchi S."/>
            <person name="Viragh M."/>
            <person name="Kuo A."/>
            <person name="Thoen E."/>
            <person name="Andreopoulos B."/>
            <person name="Lu D."/>
            <person name="Skrede I."/>
            <person name="Drula E."/>
            <person name="Henrissat B."/>
            <person name="Morin E."/>
            <person name="Kohler A."/>
            <person name="Barry K."/>
            <person name="LaButti K."/>
            <person name="Morin E."/>
            <person name="Salamov A."/>
            <person name="Lipzen A."/>
            <person name="Mereny Z."/>
            <person name="Hegedus B."/>
            <person name="Baldrian P."/>
            <person name="Stursova M."/>
            <person name="Weitz H."/>
            <person name="Taylor A."/>
            <person name="Grigoriev I.V."/>
            <person name="Nagy L.G."/>
            <person name="Martin F."/>
            <person name="Kauserud H."/>
        </authorList>
    </citation>
    <scope>NUCLEOTIDE SEQUENCE</scope>
    <source>
        <strain evidence="2">CBHHK173m</strain>
    </source>
</reference>
<evidence type="ECO:0000256" key="1">
    <source>
        <dbReference type="SAM" id="MobiDB-lite"/>
    </source>
</evidence>
<evidence type="ECO:0000313" key="3">
    <source>
        <dbReference type="Proteomes" id="UP001222325"/>
    </source>
</evidence>
<name>A0AAD6XKY2_9AGAR</name>
<evidence type="ECO:0000313" key="2">
    <source>
        <dbReference type="EMBL" id="KAJ7085759.1"/>
    </source>
</evidence>
<keyword evidence="3" id="KW-1185">Reference proteome</keyword>
<feature type="region of interest" description="Disordered" evidence="1">
    <location>
        <begin position="87"/>
        <end position="211"/>
    </location>
</feature>
<feature type="compositionally biased region" description="Polar residues" evidence="1">
    <location>
        <begin position="177"/>
        <end position="187"/>
    </location>
</feature>
<feature type="compositionally biased region" description="Basic and acidic residues" evidence="1">
    <location>
        <begin position="150"/>
        <end position="160"/>
    </location>
</feature>
<dbReference type="AlphaFoldDB" id="A0AAD6XKY2"/>
<proteinExistence type="predicted"/>
<sequence length="226" mass="23969">MKTVTQCSPDLDAPLNSPAVEVAFDNGHKTDPVFSPIPTPRANDSKIPLAAALVPDSQTLNDCSTLVLPPYVLNFALHIGQDPVHVPGAEAAPSSPSRKAKKGNVHRDAPGRAPVPRPAKQERGEGATAPRHKNPSPPESANLDSLSPSRTKEEDSECRPRTTLLQLQSRRPRCTSPAGSDTVTSEGPSPKKTPRAGRGLIRPYNCDEKENIPPAPALAVLVSLST</sequence>
<gene>
    <name evidence="2" type="ORF">B0H15DRAFT_368635</name>
</gene>